<reference evidence="1 2" key="1">
    <citation type="submission" date="2021-06" db="EMBL/GenBank/DDBJ databases">
        <authorList>
            <person name="Palmer J.M."/>
        </authorList>
    </citation>
    <scope>NUCLEOTIDE SEQUENCE [LARGE SCALE GENOMIC DNA]</scope>
    <source>
        <strain evidence="2">if_2019</strain>
        <tissue evidence="1">Muscle</tissue>
    </source>
</reference>
<protein>
    <submittedName>
        <fullName evidence="1">Uncharacterized protein</fullName>
    </submittedName>
</protein>
<comment type="caution">
    <text evidence="1">The sequence shown here is derived from an EMBL/GenBank/DDBJ whole genome shotgun (WGS) entry which is preliminary data.</text>
</comment>
<dbReference type="EMBL" id="JAHRIQ010039541">
    <property type="protein sequence ID" value="MEQ2234373.1"/>
    <property type="molecule type" value="Genomic_DNA"/>
</dbReference>
<gene>
    <name evidence="1" type="ORF">ILYODFUR_031197</name>
</gene>
<evidence type="ECO:0000313" key="2">
    <source>
        <dbReference type="Proteomes" id="UP001482620"/>
    </source>
</evidence>
<organism evidence="1 2">
    <name type="scientific">Ilyodon furcidens</name>
    <name type="common">goldbreast splitfin</name>
    <dbReference type="NCBI Taxonomy" id="33524"/>
    <lineage>
        <taxon>Eukaryota</taxon>
        <taxon>Metazoa</taxon>
        <taxon>Chordata</taxon>
        <taxon>Craniata</taxon>
        <taxon>Vertebrata</taxon>
        <taxon>Euteleostomi</taxon>
        <taxon>Actinopterygii</taxon>
        <taxon>Neopterygii</taxon>
        <taxon>Teleostei</taxon>
        <taxon>Neoteleostei</taxon>
        <taxon>Acanthomorphata</taxon>
        <taxon>Ovalentaria</taxon>
        <taxon>Atherinomorphae</taxon>
        <taxon>Cyprinodontiformes</taxon>
        <taxon>Goodeidae</taxon>
        <taxon>Ilyodon</taxon>
    </lineage>
</organism>
<proteinExistence type="predicted"/>
<name>A0ABV0TR77_9TELE</name>
<sequence>MMLRSGLCGDHTITSIGTVGAEGSRWTGVSYLVISWWTIRGWQASTSMPECFASSWLPKSRSKLRNL</sequence>
<evidence type="ECO:0000313" key="1">
    <source>
        <dbReference type="EMBL" id="MEQ2234373.1"/>
    </source>
</evidence>
<keyword evidence="2" id="KW-1185">Reference proteome</keyword>
<dbReference type="Proteomes" id="UP001482620">
    <property type="component" value="Unassembled WGS sequence"/>
</dbReference>
<accession>A0ABV0TR77</accession>